<dbReference type="FunFam" id="1.10.10.60:FF:000101">
    <property type="entry name" value="NK2 homeobox 8"/>
    <property type="match status" value="1"/>
</dbReference>
<feature type="region of interest" description="Disordered" evidence="9">
    <location>
        <begin position="359"/>
        <end position="380"/>
    </location>
</feature>
<feature type="compositionally biased region" description="Basic and acidic residues" evidence="9">
    <location>
        <begin position="496"/>
        <end position="505"/>
    </location>
</feature>
<evidence type="ECO:0000256" key="6">
    <source>
        <dbReference type="ARBA" id="ARBA00023242"/>
    </source>
</evidence>
<dbReference type="InterPro" id="IPR009057">
    <property type="entry name" value="Homeodomain-like_sf"/>
</dbReference>
<feature type="compositionally biased region" description="Basic and acidic residues" evidence="9">
    <location>
        <begin position="163"/>
        <end position="173"/>
    </location>
</feature>
<dbReference type="PANTHER" id="PTHR24340:SF82">
    <property type="entry name" value="HOMEOBOX PROTEIN VND"/>
    <property type="match status" value="1"/>
</dbReference>
<feature type="compositionally biased region" description="Low complexity" evidence="9">
    <location>
        <begin position="254"/>
        <end position="266"/>
    </location>
</feature>
<name>A0A8B7NTP2_HYAAZ</name>
<evidence type="ECO:0000256" key="5">
    <source>
        <dbReference type="ARBA" id="ARBA00023155"/>
    </source>
</evidence>
<feature type="compositionally biased region" description="Low complexity" evidence="9">
    <location>
        <begin position="214"/>
        <end position="225"/>
    </location>
</feature>
<dbReference type="GO" id="GO:0005634">
    <property type="term" value="C:nucleus"/>
    <property type="evidence" value="ECO:0007669"/>
    <property type="project" value="UniProtKB-SubCell"/>
</dbReference>
<evidence type="ECO:0000256" key="9">
    <source>
        <dbReference type="SAM" id="MobiDB-lite"/>
    </source>
</evidence>
<dbReference type="Pfam" id="PF00046">
    <property type="entry name" value="Homeodomain"/>
    <property type="match status" value="1"/>
</dbReference>
<keyword evidence="11" id="KW-1185">Reference proteome</keyword>
<dbReference type="PANTHER" id="PTHR24340">
    <property type="entry name" value="HOMEOBOX PROTEIN NKX"/>
    <property type="match status" value="1"/>
</dbReference>
<accession>A0A8B7NTP2</accession>
<evidence type="ECO:0000256" key="1">
    <source>
        <dbReference type="ARBA" id="ARBA00004123"/>
    </source>
</evidence>
<gene>
    <name evidence="12" type="primary">LOC108673726</name>
</gene>
<dbReference type="GO" id="GO:0000981">
    <property type="term" value="F:DNA-binding transcription factor activity, RNA polymerase II-specific"/>
    <property type="evidence" value="ECO:0007669"/>
    <property type="project" value="InterPro"/>
</dbReference>
<feature type="domain" description="Homeobox" evidence="10">
    <location>
        <begin position="552"/>
        <end position="612"/>
    </location>
</feature>
<dbReference type="PROSITE" id="PS00027">
    <property type="entry name" value="HOMEOBOX_1"/>
    <property type="match status" value="1"/>
</dbReference>
<feature type="compositionally biased region" description="Acidic residues" evidence="9">
    <location>
        <begin position="534"/>
        <end position="548"/>
    </location>
</feature>
<feature type="compositionally biased region" description="Polar residues" evidence="9">
    <location>
        <begin position="1"/>
        <end position="37"/>
    </location>
</feature>
<feature type="region of interest" description="Disordered" evidence="9">
    <location>
        <begin position="1"/>
        <end position="42"/>
    </location>
</feature>
<sequence>MYSGGENSSFSVQKSVHASPGQDQGWTNLLSSPQLSPQHDRHGAYTDSELLCTSSDAALIVPAELAAPDVQVKIEATQTPEFLKENFIECSDPLKNIIFSELKDNKLDIKLLETQGDKYGSFYDNFSAVTPDLWSKSIVKTEVQSELNLNENSSCVDPNFEVSKAENGDDTHSRINNRNNTTTEVYDTNSRINNRNHNTTEVFNRTSPASCLTSGSDGSSAASSDCRPVAVPTSDPSFSPLQIPFPSPLQSIQSSTSPLNPLTPSSCPSSISFSKSDLLSSYSPTLTSTTFTPTFQPQSVPSTPSVSDPPTISTSSLPSSLLRSSLYASDVKPGETAYQNELFFSSSANFRNVETGIGSSVGVPIDPSPGCSPSTGESRPLHQASMLTSTQPNLNLQSNLPNYTQISNQISTTQPHQIHQHSLPNPAHITSPNLSLPHQENLLPQPNPFPTYDSTYQSYHDQLFRSGSNHLSSKPSHHLPAYNYVGQYHANSSVVDQHRDGEQHRPMTYLDPKTSPEHQQHSQPDSTQSKLEDALSDGEAEEAADGDADPPSKKRKRRILFSKAQTNELERRFRQQRYLSAPEREHLAALISLTPTQVKIWFQNHRYKTKKQRTDSNGPCLGGMMGPLSHMTSPRRVPVPVLVRDGQPVNPSVSGLHPTQNTSMNGTSAINGSTGVNGPSGIGGSAGLNSSSGLNGSLGPVQNVGNYSQFLEYSHQSMECSNQARGSQSHAGFNHSSFTSNFHPTVSYSQPYQGSFYSNQVLGQPHGLDENGSNFSQMMAAPSFYPSGGLNFTGGQTT</sequence>
<evidence type="ECO:0000256" key="7">
    <source>
        <dbReference type="PROSITE-ProRule" id="PRU00108"/>
    </source>
</evidence>
<keyword evidence="4 7" id="KW-0238">DNA-binding</keyword>
<dbReference type="Gene3D" id="1.10.10.60">
    <property type="entry name" value="Homeodomain-like"/>
    <property type="match status" value="1"/>
</dbReference>
<feature type="compositionally biased region" description="Polar residues" evidence="9">
    <location>
        <begin position="411"/>
        <end position="444"/>
    </location>
</feature>
<dbReference type="CDD" id="cd00086">
    <property type="entry name" value="homeodomain"/>
    <property type="match status" value="1"/>
</dbReference>
<comment type="subcellular location">
    <subcellularLocation>
        <location evidence="1 7 8">Nucleus</location>
    </subcellularLocation>
</comment>
<dbReference type="AlphaFoldDB" id="A0A8B7NTP2"/>
<dbReference type="InterPro" id="IPR050394">
    <property type="entry name" value="Homeobox_NK-like"/>
</dbReference>
<proteinExistence type="inferred from homology"/>
<feature type="region of interest" description="Disordered" evidence="9">
    <location>
        <begin position="163"/>
        <end position="182"/>
    </location>
</feature>
<comment type="similarity">
    <text evidence="2">Belongs to the NK-2 homeobox family.</text>
</comment>
<protein>
    <submittedName>
        <fullName evidence="12">Homeobox protein unplugged-like</fullName>
    </submittedName>
</protein>
<dbReference type="PROSITE" id="PS50071">
    <property type="entry name" value="HOMEOBOX_2"/>
    <property type="match status" value="1"/>
</dbReference>
<dbReference type="SUPFAM" id="SSF46689">
    <property type="entry name" value="Homeodomain-like"/>
    <property type="match status" value="1"/>
</dbReference>
<evidence type="ECO:0000313" key="12">
    <source>
        <dbReference type="RefSeq" id="XP_018017082.1"/>
    </source>
</evidence>
<evidence type="ECO:0000256" key="8">
    <source>
        <dbReference type="RuleBase" id="RU000682"/>
    </source>
</evidence>
<reference evidence="12" key="1">
    <citation type="submission" date="2025-08" db="UniProtKB">
        <authorList>
            <consortium name="RefSeq"/>
        </authorList>
    </citation>
    <scope>IDENTIFICATION</scope>
    <source>
        <tissue evidence="12">Whole organism</tissue>
    </source>
</reference>
<dbReference type="GO" id="GO:0000978">
    <property type="term" value="F:RNA polymerase II cis-regulatory region sequence-specific DNA binding"/>
    <property type="evidence" value="ECO:0007669"/>
    <property type="project" value="TreeGrafter"/>
</dbReference>
<evidence type="ECO:0000256" key="3">
    <source>
        <dbReference type="ARBA" id="ARBA00022473"/>
    </source>
</evidence>
<evidence type="ECO:0000259" key="10">
    <source>
        <dbReference type="PROSITE" id="PS50071"/>
    </source>
</evidence>
<keyword evidence="5 7" id="KW-0371">Homeobox</keyword>
<organism evidence="11 12">
    <name type="scientific">Hyalella azteca</name>
    <name type="common">Amphipod</name>
    <dbReference type="NCBI Taxonomy" id="294128"/>
    <lineage>
        <taxon>Eukaryota</taxon>
        <taxon>Metazoa</taxon>
        <taxon>Ecdysozoa</taxon>
        <taxon>Arthropoda</taxon>
        <taxon>Crustacea</taxon>
        <taxon>Multicrustacea</taxon>
        <taxon>Malacostraca</taxon>
        <taxon>Eumalacostraca</taxon>
        <taxon>Peracarida</taxon>
        <taxon>Amphipoda</taxon>
        <taxon>Senticaudata</taxon>
        <taxon>Talitrida</taxon>
        <taxon>Talitroidea</taxon>
        <taxon>Hyalellidae</taxon>
        <taxon>Hyalella</taxon>
    </lineage>
</organism>
<dbReference type="InterPro" id="IPR017970">
    <property type="entry name" value="Homeobox_CS"/>
</dbReference>
<feature type="region of interest" description="Disordered" evidence="9">
    <location>
        <begin position="411"/>
        <end position="455"/>
    </location>
</feature>
<feature type="compositionally biased region" description="Polar residues" evidence="9">
    <location>
        <begin position="189"/>
        <end position="213"/>
    </location>
</feature>
<dbReference type="KEGG" id="hazt:108673726"/>
<feature type="region of interest" description="Disordered" evidence="9">
    <location>
        <begin position="496"/>
        <end position="563"/>
    </location>
</feature>
<dbReference type="GO" id="GO:0030154">
    <property type="term" value="P:cell differentiation"/>
    <property type="evidence" value="ECO:0007669"/>
    <property type="project" value="TreeGrafter"/>
</dbReference>
<dbReference type="SMART" id="SM00389">
    <property type="entry name" value="HOX"/>
    <property type="match status" value="1"/>
</dbReference>
<feature type="region of interest" description="Disordered" evidence="9">
    <location>
        <begin position="292"/>
        <end position="318"/>
    </location>
</feature>
<keyword evidence="6 7" id="KW-0539">Nucleus</keyword>
<dbReference type="InterPro" id="IPR001356">
    <property type="entry name" value="HD"/>
</dbReference>
<feature type="compositionally biased region" description="Polar residues" evidence="9">
    <location>
        <begin position="651"/>
        <end position="677"/>
    </location>
</feature>
<evidence type="ECO:0000313" key="11">
    <source>
        <dbReference type="Proteomes" id="UP000694843"/>
    </source>
</evidence>
<dbReference type="GeneID" id="108673726"/>
<dbReference type="OMA" id="QYHANSS"/>
<feature type="region of interest" description="Disordered" evidence="9">
    <location>
        <begin position="651"/>
        <end position="684"/>
    </location>
</feature>
<feature type="region of interest" description="Disordered" evidence="9">
    <location>
        <begin position="189"/>
        <end position="266"/>
    </location>
</feature>
<evidence type="ECO:0000256" key="4">
    <source>
        <dbReference type="ARBA" id="ARBA00023125"/>
    </source>
</evidence>
<keyword evidence="3" id="KW-0217">Developmental protein</keyword>
<feature type="DNA-binding region" description="Homeobox" evidence="7">
    <location>
        <begin position="554"/>
        <end position="613"/>
    </location>
</feature>
<dbReference type="OrthoDB" id="6159439at2759"/>
<dbReference type="Proteomes" id="UP000694843">
    <property type="component" value="Unplaced"/>
</dbReference>
<dbReference type="RefSeq" id="XP_018017082.1">
    <property type="nucleotide sequence ID" value="XM_018161593.2"/>
</dbReference>
<evidence type="ECO:0000256" key="2">
    <source>
        <dbReference type="ARBA" id="ARBA00005661"/>
    </source>
</evidence>